<accession>A0AAN9E642</accession>
<reference evidence="2 3" key="1">
    <citation type="submission" date="2024-01" db="EMBL/GenBank/DDBJ databases">
        <title>The genomes of 5 underutilized Papilionoideae crops provide insights into root nodulation and disease resistanc.</title>
        <authorList>
            <person name="Yuan L."/>
        </authorList>
    </citation>
    <scope>NUCLEOTIDE SEQUENCE [LARGE SCALE GENOMIC DNA]</scope>
    <source>
        <strain evidence="2">ZHUSHIDOU_FW_LH</strain>
        <tissue evidence="2">Leaf</tissue>
    </source>
</reference>
<dbReference type="SUPFAM" id="SSF46565">
    <property type="entry name" value="Chaperone J-domain"/>
    <property type="match status" value="1"/>
</dbReference>
<dbReference type="AlphaFoldDB" id="A0AAN9E642"/>
<name>A0AAN9E642_CROPI</name>
<evidence type="ECO:0000259" key="1">
    <source>
        <dbReference type="PROSITE" id="PS50076"/>
    </source>
</evidence>
<dbReference type="PANTHER" id="PTHR45090:SF8">
    <property type="entry name" value="J DOMAIN-CONTAINING PROTEIN"/>
    <property type="match status" value="1"/>
</dbReference>
<dbReference type="PANTHER" id="PTHR45090">
    <property type="entry name" value="CHAPERONE PROTEIN DNAJ 20 CHLOROPLASTIC"/>
    <property type="match status" value="1"/>
</dbReference>
<gene>
    <name evidence="2" type="ORF">RIF29_41641</name>
</gene>
<dbReference type="InterPro" id="IPR001623">
    <property type="entry name" value="DnaJ_domain"/>
</dbReference>
<dbReference type="Gene3D" id="1.10.287.110">
    <property type="entry name" value="DnaJ domain"/>
    <property type="match status" value="1"/>
</dbReference>
<dbReference type="InterPro" id="IPR036869">
    <property type="entry name" value="J_dom_sf"/>
</dbReference>
<evidence type="ECO:0000313" key="2">
    <source>
        <dbReference type="EMBL" id="KAK7246771.1"/>
    </source>
</evidence>
<proteinExistence type="predicted"/>
<protein>
    <recommendedName>
        <fullName evidence="1">J domain-containing protein</fullName>
    </recommendedName>
</protein>
<evidence type="ECO:0000313" key="3">
    <source>
        <dbReference type="Proteomes" id="UP001372338"/>
    </source>
</evidence>
<dbReference type="EMBL" id="JAYWIO010000008">
    <property type="protein sequence ID" value="KAK7246771.1"/>
    <property type="molecule type" value="Genomic_DNA"/>
</dbReference>
<dbReference type="CDD" id="cd06257">
    <property type="entry name" value="DnaJ"/>
    <property type="match status" value="1"/>
</dbReference>
<feature type="domain" description="J" evidence="1">
    <location>
        <begin position="57"/>
        <end position="126"/>
    </location>
</feature>
<dbReference type="InterPro" id="IPR053232">
    <property type="entry name" value="DnaJ_C/III_chloroplastic"/>
</dbReference>
<sequence>MNMLSLSSSQCISKPFHCLPLSNNNNHQRRPPNPMQFSVSCTATTTKTTHAAKANNNFYNLLSLSPKNATMDDIKRAYRLMALKYHPDLCHDVSKKEESTRKFVQLNAAYKTLSNPRLRAEYDSELLGLRSQRRVGDEYDSWRCRWQEQVVELKRRSHRRSQKEGSWGSRMRAQNMNMRYQNL</sequence>
<dbReference type="Pfam" id="PF00226">
    <property type="entry name" value="DnaJ"/>
    <property type="match status" value="1"/>
</dbReference>
<dbReference type="SMART" id="SM00271">
    <property type="entry name" value="DnaJ"/>
    <property type="match status" value="1"/>
</dbReference>
<comment type="caution">
    <text evidence="2">The sequence shown here is derived from an EMBL/GenBank/DDBJ whole genome shotgun (WGS) entry which is preliminary data.</text>
</comment>
<dbReference type="GO" id="GO:0009507">
    <property type="term" value="C:chloroplast"/>
    <property type="evidence" value="ECO:0007669"/>
    <property type="project" value="TreeGrafter"/>
</dbReference>
<dbReference type="PROSITE" id="PS50076">
    <property type="entry name" value="DNAJ_2"/>
    <property type="match status" value="1"/>
</dbReference>
<dbReference type="Proteomes" id="UP001372338">
    <property type="component" value="Unassembled WGS sequence"/>
</dbReference>
<organism evidence="2 3">
    <name type="scientific">Crotalaria pallida</name>
    <name type="common">Smooth rattlebox</name>
    <name type="synonym">Crotalaria striata</name>
    <dbReference type="NCBI Taxonomy" id="3830"/>
    <lineage>
        <taxon>Eukaryota</taxon>
        <taxon>Viridiplantae</taxon>
        <taxon>Streptophyta</taxon>
        <taxon>Embryophyta</taxon>
        <taxon>Tracheophyta</taxon>
        <taxon>Spermatophyta</taxon>
        <taxon>Magnoliopsida</taxon>
        <taxon>eudicotyledons</taxon>
        <taxon>Gunneridae</taxon>
        <taxon>Pentapetalae</taxon>
        <taxon>rosids</taxon>
        <taxon>fabids</taxon>
        <taxon>Fabales</taxon>
        <taxon>Fabaceae</taxon>
        <taxon>Papilionoideae</taxon>
        <taxon>50 kb inversion clade</taxon>
        <taxon>genistoids sensu lato</taxon>
        <taxon>core genistoids</taxon>
        <taxon>Crotalarieae</taxon>
        <taxon>Crotalaria</taxon>
    </lineage>
</organism>
<keyword evidence="3" id="KW-1185">Reference proteome</keyword>
<dbReference type="PRINTS" id="PR00625">
    <property type="entry name" value="JDOMAIN"/>
</dbReference>